<dbReference type="AlphaFoldDB" id="A0A1V9ZFC4"/>
<accession>A0A1V9ZFC4</accession>
<sequence>MATVLAPSQIRTLCYQARLSRELLYKRATDVYDWTRDLVAELPSLTGSRLHVSGHLNVKCGYVDLDAFVGVLSGGKGWLEHIEEIVLDATHKTNGTRQGNMNGTNPQFELYVIMATFRGEGYPVSYMCLQENDTEHLQVAFIAAWLSALRSNYKLSPKWVHLDKCAAEIGAVKATWGTTVKLSLCLWHLDQSIRRRIADPSLPRLDREADMILSMYPIEQAEREFVPATNITPTGDTVSRVTIRTGVCDLMREHYNHPYNWFSSGGTLQDKAKAIYTFCLTEMYEYCLKLGLRYLWLYLYRNWYGTPYKEY</sequence>
<evidence type="ECO:0000313" key="1">
    <source>
        <dbReference type="EMBL" id="OQR96696.1"/>
    </source>
</evidence>
<dbReference type="Proteomes" id="UP000243579">
    <property type="component" value="Unassembled WGS sequence"/>
</dbReference>
<keyword evidence="2" id="KW-1185">Reference proteome</keyword>
<protein>
    <submittedName>
        <fullName evidence="1">Uncharacterized protein</fullName>
    </submittedName>
</protein>
<proteinExistence type="predicted"/>
<reference evidence="1 2" key="1">
    <citation type="journal article" date="2014" name="Genome Biol. Evol.">
        <title>The secreted proteins of Achlya hypogyna and Thraustotheca clavata identify the ancestral oomycete secretome and reveal gene acquisitions by horizontal gene transfer.</title>
        <authorList>
            <person name="Misner I."/>
            <person name="Blouin N."/>
            <person name="Leonard G."/>
            <person name="Richards T.A."/>
            <person name="Lane C.E."/>
        </authorList>
    </citation>
    <scope>NUCLEOTIDE SEQUENCE [LARGE SCALE GENOMIC DNA]</scope>
    <source>
        <strain evidence="1 2">ATCC 48635</strain>
    </source>
</reference>
<gene>
    <name evidence="1" type="ORF">ACHHYP_13828</name>
</gene>
<dbReference type="OrthoDB" id="2290496at2759"/>
<comment type="caution">
    <text evidence="1">The sequence shown here is derived from an EMBL/GenBank/DDBJ whole genome shotgun (WGS) entry which is preliminary data.</text>
</comment>
<dbReference type="EMBL" id="JNBR01000133">
    <property type="protein sequence ID" value="OQR96696.1"/>
    <property type="molecule type" value="Genomic_DNA"/>
</dbReference>
<name>A0A1V9ZFC4_ACHHY</name>
<evidence type="ECO:0000313" key="2">
    <source>
        <dbReference type="Proteomes" id="UP000243579"/>
    </source>
</evidence>
<dbReference type="STRING" id="1202772.A0A1V9ZFC4"/>
<organism evidence="1 2">
    <name type="scientific">Achlya hypogyna</name>
    <name type="common">Oomycete</name>
    <name type="synonym">Protoachlya hypogyna</name>
    <dbReference type="NCBI Taxonomy" id="1202772"/>
    <lineage>
        <taxon>Eukaryota</taxon>
        <taxon>Sar</taxon>
        <taxon>Stramenopiles</taxon>
        <taxon>Oomycota</taxon>
        <taxon>Saprolegniomycetes</taxon>
        <taxon>Saprolegniales</taxon>
        <taxon>Achlyaceae</taxon>
        <taxon>Achlya</taxon>
    </lineage>
</organism>